<name>A0A1Y1XSP4_9FUNG</name>
<dbReference type="GO" id="GO:0006513">
    <property type="term" value="P:protein monoubiquitination"/>
    <property type="evidence" value="ECO:0007669"/>
    <property type="project" value="TreeGrafter"/>
</dbReference>
<dbReference type="EMBL" id="MCFE01000498">
    <property type="protein sequence ID" value="ORX88779.1"/>
    <property type="molecule type" value="Genomic_DNA"/>
</dbReference>
<dbReference type="GO" id="GO:0030332">
    <property type="term" value="F:cyclin binding"/>
    <property type="evidence" value="ECO:0007669"/>
    <property type="project" value="TreeGrafter"/>
</dbReference>
<dbReference type="InterPro" id="IPR019193">
    <property type="entry name" value="UBQ-conj_enz_E2-bd_prot"/>
</dbReference>
<dbReference type="OrthoDB" id="66510at2759"/>
<dbReference type="GO" id="GO:0043161">
    <property type="term" value="P:proteasome-mediated ubiquitin-dependent protein catabolic process"/>
    <property type="evidence" value="ECO:0007669"/>
    <property type="project" value="TreeGrafter"/>
</dbReference>
<dbReference type="InParanoid" id="A0A1Y1XSP4"/>
<dbReference type="GO" id="GO:0005634">
    <property type="term" value="C:nucleus"/>
    <property type="evidence" value="ECO:0007669"/>
    <property type="project" value="TreeGrafter"/>
</dbReference>
<dbReference type="Proteomes" id="UP000193498">
    <property type="component" value="Unassembled WGS sequence"/>
</dbReference>
<dbReference type="GO" id="GO:0000151">
    <property type="term" value="C:ubiquitin ligase complex"/>
    <property type="evidence" value="ECO:0007669"/>
    <property type="project" value="TreeGrafter"/>
</dbReference>
<dbReference type="GO" id="GO:0000209">
    <property type="term" value="P:protein polyubiquitination"/>
    <property type="evidence" value="ECO:0007669"/>
    <property type="project" value="TreeGrafter"/>
</dbReference>
<dbReference type="GO" id="GO:0051865">
    <property type="term" value="P:protein autoubiquitination"/>
    <property type="evidence" value="ECO:0007669"/>
    <property type="project" value="TreeGrafter"/>
</dbReference>
<dbReference type="GO" id="GO:0031624">
    <property type="term" value="F:ubiquitin conjugating enzyme binding"/>
    <property type="evidence" value="ECO:0007669"/>
    <property type="project" value="TreeGrafter"/>
</dbReference>
<evidence type="ECO:0008006" key="3">
    <source>
        <dbReference type="Google" id="ProtNLM"/>
    </source>
</evidence>
<comment type="caution">
    <text evidence="1">The sequence shown here is derived from an EMBL/GenBank/DDBJ whole genome shotgun (WGS) entry which is preliminary data.</text>
</comment>
<dbReference type="GO" id="GO:0061630">
    <property type="term" value="F:ubiquitin protein ligase activity"/>
    <property type="evidence" value="ECO:0007669"/>
    <property type="project" value="TreeGrafter"/>
</dbReference>
<proteinExistence type="predicted"/>
<protein>
    <recommendedName>
        <fullName evidence="3">HECT-type E3 ubiquitin transferase E3D</fullName>
    </recommendedName>
</protein>
<accession>A0A1Y1XSP4</accession>
<dbReference type="GO" id="GO:0005829">
    <property type="term" value="C:cytosol"/>
    <property type="evidence" value="ECO:0007669"/>
    <property type="project" value="TreeGrafter"/>
</dbReference>
<feature type="non-terminal residue" evidence="1">
    <location>
        <position position="370"/>
    </location>
</feature>
<dbReference type="Pfam" id="PF09814">
    <property type="entry name" value="HECT_2"/>
    <property type="match status" value="1"/>
</dbReference>
<keyword evidence="2" id="KW-1185">Reference proteome</keyword>
<dbReference type="FunCoup" id="A0A1Y1XSP4">
    <property type="interactions" value="21"/>
</dbReference>
<dbReference type="AlphaFoldDB" id="A0A1Y1XSP4"/>
<organism evidence="1 2">
    <name type="scientific">Basidiobolus meristosporus CBS 931.73</name>
    <dbReference type="NCBI Taxonomy" id="1314790"/>
    <lineage>
        <taxon>Eukaryota</taxon>
        <taxon>Fungi</taxon>
        <taxon>Fungi incertae sedis</taxon>
        <taxon>Zoopagomycota</taxon>
        <taxon>Entomophthoromycotina</taxon>
        <taxon>Basidiobolomycetes</taxon>
        <taxon>Basidiobolales</taxon>
        <taxon>Basidiobolaceae</taxon>
        <taxon>Basidiobolus</taxon>
    </lineage>
</organism>
<evidence type="ECO:0000313" key="2">
    <source>
        <dbReference type="Proteomes" id="UP000193498"/>
    </source>
</evidence>
<reference evidence="1 2" key="1">
    <citation type="submission" date="2016-07" db="EMBL/GenBank/DDBJ databases">
        <title>Pervasive Adenine N6-methylation of Active Genes in Fungi.</title>
        <authorList>
            <consortium name="DOE Joint Genome Institute"/>
            <person name="Mondo S.J."/>
            <person name="Dannebaum R.O."/>
            <person name="Kuo R.C."/>
            <person name="Labutti K."/>
            <person name="Haridas S."/>
            <person name="Kuo A."/>
            <person name="Salamov A."/>
            <person name="Ahrendt S.R."/>
            <person name="Lipzen A."/>
            <person name="Sullivan W."/>
            <person name="Andreopoulos W.B."/>
            <person name="Clum A."/>
            <person name="Lindquist E."/>
            <person name="Daum C."/>
            <person name="Ramamoorthy G.K."/>
            <person name="Gryganskyi A."/>
            <person name="Culley D."/>
            <person name="Magnuson J.K."/>
            <person name="James T.Y."/>
            <person name="O'Malley M.A."/>
            <person name="Stajich J.E."/>
            <person name="Spatafora J.W."/>
            <person name="Visel A."/>
            <person name="Grigoriev I.V."/>
        </authorList>
    </citation>
    <scope>NUCLEOTIDE SEQUENCE [LARGE SCALE GENOMIC DNA]</scope>
    <source>
        <strain evidence="1 2">CBS 931.73</strain>
    </source>
</reference>
<dbReference type="PANTHER" id="PTHR31531">
    <property type="entry name" value="E3 UBIQUITIN-PROTEIN LIGASE E3D FAMILY MEMBER"/>
    <property type="match status" value="1"/>
</dbReference>
<gene>
    <name evidence="1" type="ORF">K493DRAFT_341072</name>
</gene>
<sequence length="370" mass="41596">MTSKCSTTSSECPYFLEQLSNIQSINVFVGNPLVPTQTKVNFRVTKTDIHFSKEQIHLPAPVQVRGVSLTPSEHGAELKLPLVQTKLSGNNHLLSEVPSPLSASELRAVNTIKCGFCEHPLTKEGNVFQKTLDLPSEHWLELVDCWMCHQDDYKQVQKGEITARTGTLLVGNTYLLVSSEDLDTTAVMTEEQDRAKLKQFKFKKWHSIVCSRCLSTLGEGLLDHNEEHLVAAKLKKYEVTLPIGQHETVPKPSFLSFIIADLLEISKSSASYHFIIEDKATKEPLLQIWVFSWNTAVATNARLSVSIADDSAQELGQYPLTTVLKVLYNDVSDPHNPDGQRLLDKWKKNKQVETLFYPADHCLELLLSLR</sequence>
<evidence type="ECO:0000313" key="1">
    <source>
        <dbReference type="EMBL" id="ORX88779.1"/>
    </source>
</evidence>
<dbReference type="STRING" id="1314790.A0A1Y1XSP4"/>
<dbReference type="PANTHER" id="PTHR31531:SF2">
    <property type="entry name" value="E3 UBIQUITIN-PROTEIN LIGASE E3D"/>
    <property type="match status" value="1"/>
</dbReference>